<dbReference type="AlphaFoldDB" id="Q3SJ85"/>
<evidence type="ECO:0000313" key="4">
    <source>
        <dbReference type="Proteomes" id="UP000008291"/>
    </source>
</evidence>
<keyword evidence="2" id="KW-0732">Signal</keyword>
<sequence>MRITLSVLLLALPLAAWAQTPQTRLNAGTLRASEPTAPLTLNAALNLALGANPELSAAGRELEALDATITQAHVRPNPEFSALIEDTRRATRTTTLQLNQPIELGGKRGARIEAAERGRDAASLELDAKRAEIRAAVTAAFFDVLVAQERSRLAQASVELAQRATAAAARRVTAGKVSPVEETRARVAEAGARVELATATSELTTARRRLAATWANPSPRFERAEGDPEALPPLPALAHLNARLAASPSLLRAKIEVERRQALAKVERSRRVPDLTLSLGAKRDEERGLNQAIFGVSIPIPVFDRNQGNLLEALRRTDKAQDQLSADGIRLFNELAVAYERLSTARQETASLRQDVLPGAQSALDAATRGFELGKFSFLDVLDAQRTLFQARAQSLRALAEAHRSAAEIERILGDTRPAPAAVQP</sequence>
<dbReference type="PANTHER" id="PTHR30203">
    <property type="entry name" value="OUTER MEMBRANE CATION EFFLUX PROTEIN"/>
    <property type="match status" value="1"/>
</dbReference>
<dbReference type="Proteomes" id="UP000008291">
    <property type="component" value="Chromosome"/>
</dbReference>
<dbReference type="GO" id="GO:0015562">
    <property type="term" value="F:efflux transmembrane transporter activity"/>
    <property type="evidence" value="ECO:0007669"/>
    <property type="project" value="InterPro"/>
</dbReference>
<keyword evidence="4" id="KW-1185">Reference proteome</keyword>
<dbReference type="InterPro" id="IPR010131">
    <property type="entry name" value="MdtP/NodT-like"/>
</dbReference>
<dbReference type="Pfam" id="PF02321">
    <property type="entry name" value="OEP"/>
    <property type="match status" value="2"/>
</dbReference>
<feature type="chain" id="PRO_5004228930" evidence="2">
    <location>
        <begin position="19"/>
        <end position="425"/>
    </location>
</feature>
<gene>
    <name evidence="3" type="ordered locus">Tbd_1329</name>
</gene>
<dbReference type="HOGENOM" id="CLU_012817_14_3_4"/>
<dbReference type="KEGG" id="tbd:Tbd_1329"/>
<reference evidence="3 4" key="1">
    <citation type="journal article" date="2006" name="J. Bacteriol.">
        <title>The genome sequence of the obligately chemolithoautotrophic, facultatively anaerobic bacterium Thiobacillus denitrificans.</title>
        <authorList>
            <person name="Beller H.R."/>
            <person name="Chain P.S."/>
            <person name="Letain T.E."/>
            <person name="Chakicherla A."/>
            <person name="Larimer F.W."/>
            <person name="Richardson P.M."/>
            <person name="Coleman M.A."/>
            <person name="Wood A.P."/>
            <person name="Kelly D.P."/>
        </authorList>
    </citation>
    <scope>NUCLEOTIDE SEQUENCE [LARGE SCALE GENOMIC DNA]</scope>
    <source>
        <strain evidence="3 4">ATCC 25259</strain>
    </source>
</reference>
<dbReference type="EMBL" id="CP000116">
    <property type="protein sequence ID" value="AAZ97282.1"/>
    <property type="molecule type" value="Genomic_DNA"/>
</dbReference>
<name>Q3SJ85_THIDA</name>
<dbReference type="SUPFAM" id="SSF56954">
    <property type="entry name" value="Outer membrane efflux proteins (OEP)"/>
    <property type="match status" value="1"/>
</dbReference>
<dbReference type="Gene3D" id="1.20.1600.10">
    <property type="entry name" value="Outer membrane efflux proteins (OEP)"/>
    <property type="match status" value="1"/>
</dbReference>
<dbReference type="eggNOG" id="COG1538">
    <property type="taxonomic scope" value="Bacteria"/>
</dbReference>
<protein>
    <submittedName>
        <fullName evidence="3">Probable cobalt-zinc-cadmium outer membrane resistance protein</fullName>
    </submittedName>
</protein>
<dbReference type="PANTHER" id="PTHR30203:SF24">
    <property type="entry name" value="BLR4935 PROTEIN"/>
    <property type="match status" value="1"/>
</dbReference>
<proteinExistence type="inferred from homology"/>
<evidence type="ECO:0000256" key="2">
    <source>
        <dbReference type="SAM" id="SignalP"/>
    </source>
</evidence>
<evidence type="ECO:0000256" key="1">
    <source>
        <dbReference type="ARBA" id="ARBA00007613"/>
    </source>
</evidence>
<accession>Q3SJ85</accession>
<comment type="similarity">
    <text evidence="1">Belongs to the outer membrane factor (OMF) (TC 1.B.17) family.</text>
</comment>
<dbReference type="OrthoDB" id="9791261at2"/>
<dbReference type="STRING" id="292415.Tbd_1329"/>
<organism evidence="3 4">
    <name type="scientific">Thiobacillus denitrificans (strain ATCC 25259 / T1)</name>
    <dbReference type="NCBI Taxonomy" id="292415"/>
    <lineage>
        <taxon>Bacteria</taxon>
        <taxon>Pseudomonadati</taxon>
        <taxon>Pseudomonadota</taxon>
        <taxon>Betaproteobacteria</taxon>
        <taxon>Nitrosomonadales</taxon>
        <taxon>Thiobacillaceae</taxon>
        <taxon>Thiobacillus</taxon>
    </lineage>
</organism>
<feature type="signal peptide" evidence="2">
    <location>
        <begin position="1"/>
        <end position="18"/>
    </location>
</feature>
<dbReference type="InterPro" id="IPR003423">
    <property type="entry name" value="OMP_efflux"/>
</dbReference>
<evidence type="ECO:0000313" key="3">
    <source>
        <dbReference type="EMBL" id="AAZ97282.1"/>
    </source>
</evidence>